<reference evidence="1 2" key="1">
    <citation type="submission" date="2019-05" db="EMBL/GenBank/DDBJ databases">
        <authorList>
            <consortium name="Science for Life Laboratories"/>
        </authorList>
    </citation>
    <scope>NUCLEOTIDE SEQUENCE [LARGE SCALE GENOMIC DNA]</scope>
    <source>
        <strain evidence="1">Soil9</strain>
    </source>
</reference>
<protein>
    <recommendedName>
        <fullName evidence="3">TIGR02996 domain-containing protein</fullName>
    </recommendedName>
</protein>
<dbReference type="AlphaFoldDB" id="A0A6P2D309"/>
<dbReference type="EMBL" id="LR593886">
    <property type="protein sequence ID" value="VTR94494.1"/>
    <property type="molecule type" value="Genomic_DNA"/>
</dbReference>
<dbReference type="InterPro" id="IPR014338">
    <property type="entry name" value="CHP02996_rpt-companion-dom"/>
</dbReference>
<evidence type="ECO:0008006" key="3">
    <source>
        <dbReference type="Google" id="ProtNLM"/>
    </source>
</evidence>
<evidence type="ECO:0000313" key="2">
    <source>
        <dbReference type="Proteomes" id="UP000464178"/>
    </source>
</evidence>
<dbReference type="Proteomes" id="UP000464178">
    <property type="component" value="Chromosome"/>
</dbReference>
<name>A0A6P2D309_9BACT</name>
<dbReference type="NCBIfam" id="TIGR02996">
    <property type="entry name" value="rpt_mate_G_obs"/>
    <property type="match status" value="1"/>
</dbReference>
<organism evidence="1 2">
    <name type="scientific">Gemmata massiliana</name>
    <dbReference type="NCBI Taxonomy" id="1210884"/>
    <lineage>
        <taxon>Bacteria</taxon>
        <taxon>Pseudomonadati</taxon>
        <taxon>Planctomycetota</taxon>
        <taxon>Planctomycetia</taxon>
        <taxon>Gemmatales</taxon>
        <taxon>Gemmataceae</taxon>
        <taxon>Gemmata</taxon>
    </lineage>
</organism>
<sequence length="84" mass="9572">MQSDDIAFRRAILASPADTTLKLVYADWLQERDDLRAQFMRLQVELHTTRTSAAAVEAAAWFLRVGGQLDTDWVAFIRKSFARA</sequence>
<accession>A0A6P2D309</accession>
<evidence type="ECO:0000313" key="1">
    <source>
        <dbReference type="EMBL" id="VTR94494.1"/>
    </source>
</evidence>
<proteinExistence type="predicted"/>
<keyword evidence="2" id="KW-1185">Reference proteome</keyword>
<dbReference type="KEGG" id="gms:SOIL9_32200"/>
<gene>
    <name evidence="1" type="ORF">SOIL9_32200</name>
</gene>
<dbReference type="RefSeq" id="WP_162669027.1">
    <property type="nucleotide sequence ID" value="NZ_LR593886.1"/>
</dbReference>